<evidence type="ECO:0000313" key="2">
    <source>
        <dbReference type="Proteomes" id="UP001465976"/>
    </source>
</evidence>
<proteinExistence type="predicted"/>
<evidence type="ECO:0000313" key="1">
    <source>
        <dbReference type="EMBL" id="KAL0569602.1"/>
    </source>
</evidence>
<reference evidence="1 2" key="1">
    <citation type="submission" date="2024-02" db="EMBL/GenBank/DDBJ databases">
        <title>A draft genome for the cacao thread blight pathogen Marasmius crinis-equi.</title>
        <authorList>
            <person name="Cohen S.P."/>
            <person name="Baruah I.K."/>
            <person name="Amoako-Attah I."/>
            <person name="Bukari Y."/>
            <person name="Meinhardt L.W."/>
            <person name="Bailey B.A."/>
        </authorList>
    </citation>
    <scope>NUCLEOTIDE SEQUENCE [LARGE SCALE GENOMIC DNA]</scope>
    <source>
        <strain evidence="1 2">GH-76</strain>
    </source>
</reference>
<keyword evidence="2" id="KW-1185">Reference proteome</keyword>
<organism evidence="1 2">
    <name type="scientific">Marasmius crinis-equi</name>
    <dbReference type="NCBI Taxonomy" id="585013"/>
    <lineage>
        <taxon>Eukaryota</taxon>
        <taxon>Fungi</taxon>
        <taxon>Dikarya</taxon>
        <taxon>Basidiomycota</taxon>
        <taxon>Agaricomycotina</taxon>
        <taxon>Agaricomycetes</taxon>
        <taxon>Agaricomycetidae</taxon>
        <taxon>Agaricales</taxon>
        <taxon>Marasmiineae</taxon>
        <taxon>Marasmiaceae</taxon>
        <taxon>Marasmius</taxon>
    </lineage>
</organism>
<sequence length="114" mass="12732">MGYNITLSQSLLHAHPTLLPQLQILLQENDAGEDIQVTEAPDLLPGMKVVELDDESGSFQLKIMWLDRPELDSHIGNGTLSRAIEDFRDRYGQTLESEKTVLLVDGDGQNTKKD</sequence>
<comment type="caution">
    <text evidence="1">The sequence shown here is derived from an EMBL/GenBank/DDBJ whole genome shotgun (WGS) entry which is preliminary data.</text>
</comment>
<protein>
    <submittedName>
        <fullName evidence="1">Uncharacterized protein</fullName>
    </submittedName>
</protein>
<gene>
    <name evidence="1" type="ORF">V5O48_012355</name>
</gene>
<accession>A0ABR3F3G4</accession>
<name>A0ABR3F3G4_9AGAR</name>
<dbReference type="Proteomes" id="UP001465976">
    <property type="component" value="Unassembled WGS sequence"/>
</dbReference>
<dbReference type="EMBL" id="JBAHYK010001083">
    <property type="protein sequence ID" value="KAL0569602.1"/>
    <property type="molecule type" value="Genomic_DNA"/>
</dbReference>